<organism evidence="1 2">
    <name type="scientific">Sphingobium subterraneum</name>
    <dbReference type="NCBI Taxonomy" id="627688"/>
    <lineage>
        <taxon>Bacteria</taxon>
        <taxon>Pseudomonadati</taxon>
        <taxon>Pseudomonadota</taxon>
        <taxon>Alphaproteobacteria</taxon>
        <taxon>Sphingomonadales</taxon>
        <taxon>Sphingomonadaceae</taxon>
        <taxon>Sphingobium</taxon>
    </lineage>
</organism>
<sequence>MGRNRRSRKWDASICILKKLGLMSLAYLTSSSQELGVQIPTVQTNRASGLINRLPNTAMVSPFACMLSLCCVNILFCIETCN</sequence>
<reference evidence="1 2" key="1">
    <citation type="submission" date="2020-08" db="EMBL/GenBank/DDBJ databases">
        <title>Genomic Encyclopedia of Type Strains, Phase IV (KMG-IV): sequencing the most valuable type-strain genomes for metagenomic binning, comparative biology and taxonomic classification.</title>
        <authorList>
            <person name="Goeker M."/>
        </authorList>
    </citation>
    <scope>NUCLEOTIDE SEQUENCE [LARGE SCALE GENOMIC DNA]</scope>
    <source>
        <strain evidence="1 2">DSM 102255</strain>
    </source>
</reference>
<gene>
    <name evidence="1" type="ORF">FHS92_000628</name>
</gene>
<keyword evidence="2" id="KW-1185">Reference proteome</keyword>
<protein>
    <submittedName>
        <fullName evidence="1">Uncharacterized protein</fullName>
    </submittedName>
</protein>
<dbReference type="Proteomes" id="UP000552700">
    <property type="component" value="Unassembled WGS sequence"/>
</dbReference>
<accession>A0A841J3T7</accession>
<dbReference type="EMBL" id="JACIJP010000001">
    <property type="protein sequence ID" value="MBB6122921.1"/>
    <property type="molecule type" value="Genomic_DNA"/>
</dbReference>
<evidence type="ECO:0000313" key="1">
    <source>
        <dbReference type="EMBL" id="MBB6122921.1"/>
    </source>
</evidence>
<evidence type="ECO:0000313" key="2">
    <source>
        <dbReference type="Proteomes" id="UP000552700"/>
    </source>
</evidence>
<proteinExistence type="predicted"/>
<name>A0A841J3T7_9SPHN</name>
<comment type="caution">
    <text evidence="1">The sequence shown here is derived from an EMBL/GenBank/DDBJ whole genome shotgun (WGS) entry which is preliminary data.</text>
</comment>
<dbReference type="AlphaFoldDB" id="A0A841J3T7"/>